<keyword evidence="2" id="KW-0472">Membrane</keyword>
<keyword evidence="2" id="KW-1133">Transmembrane helix</keyword>
<dbReference type="AlphaFoldDB" id="A0A6A5W255"/>
<evidence type="ECO:0000256" key="2">
    <source>
        <dbReference type="SAM" id="Phobius"/>
    </source>
</evidence>
<organism evidence="3 4">
    <name type="scientific">Amniculicola lignicola CBS 123094</name>
    <dbReference type="NCBI Taxonomy" id="1392246"/>
    <lineage>
        <taxon>Eukaryota</taxon>
        <taxon>Fungi</taxon>
        <taxon>Dikarya</taxon>
        <taxon>Ascomycota</taxon>
        <taxon>Pezizomycotina</taxon>
        <taxon>Dothideomycetes</taxon>
        <taxon>Pleosporomycetidae</taxon>
        <taxon>Pleosporales</taxon>
        <taxon>Amniculicolaceae</taxon>
        <taxon>Amniculicola</taxon>
    </lineage>
</organism>
<keyword evidence="4" id="KW-1185">Reference proteome</keyword>
<sequence length="243" mass="26750">MSSQDALLSPLDRGLRKATIATFPFAFALCIAHAAVAHNVLPAITLVPMTASTALSVIWVYVDKVRQAGGIVKNGRPKHKAQVAFLFFLDFLAGAGLLTALIFCWILMPQGSNNWYYYDAHYNRIMLGTYATVPSMINFTIHAFFVFRPIYNLIPSFPAATCPHCHHNLSTGRVVRQWCASDLHGHYAPVAADETESLYRDDGRPSMDQRQETGVTTEDLTGDADADIATEISASEVQRATLN</sequence>
<accession>A0A6A5W255</accession>
<evidence type="ECO:0000313" key="3">
    <source>
        <dbReference type="EMBL" id="KAF1996002.1"/>
    </source>
</evidence>
<feature type="compositionally biased region" description="Basic and acidic residues" evidence="1">
    <location>
        <begin position="198"/>
        <end position="211"/>
    </location>
</feature>
<dbReference type="Proteomes" id="UP000799779">
    <property type="component" value="Unassembled WGS sequence"/>
</dbReference>
<evidence type="ECO:0000256" key="1">
    <source>
        <dbReference type="SAM" id="MobiDB-lite"/>
    </source>
</evidence>
<feature type="transmembrane region" description="Helical" evidence="2">
    <location>
        <begin position="20"/>
        <end position="37"/>
    </location>
</feature>
<gene>
    <name evidence="3" type="ORF">P154DRAFT_623518</name>
</gene>
<dbReference type="OrthoDB" id="5241710at2759"/>
<feature type="transmembrane region" description="Helical" evidence="2">
    <location>
        <begin position="83"/>
        <end position="108"/>
    </location>
</feature>
<dbReference type="EMBL" id="ML977630">
    <property type="protein sequence ID" value="KAF1996002.1"/>
    <property type="molecule type" value="Genomic_DNA"/>
</dbReference>
<feature type="transmembrane region" description="Helical" evidence="2">
    <location>
        <begin position="128"/>
        <end position="147"/>
    </location>
</feature>
<feature type="transmembrane region" description="Helical" evidence="2">
    <location>
        <begin position="43"/>
        <end position="62"/>
    </location>
</feature>
<proteinExistence type="predicted"/>
<evidence type="ECO:0000313" key="4">
    <source>
        <dbReference type="Proteomes" id="UP000799779"/>
    </source>
</evidence>
<keyword evidence="2" id="KW-0812">Transmembrane</keyword>
<feature type="region of interest" description="Disordered" evidence="1">
    <location>
        <begin position="198"/>
        <end position="223"/>
    </location>
</feature>
<name>A0A6A5W255_9PLEO</name>
<protein>
    <submittedName>
        <fullName evidence="3">Uncharacterized protein</fullName>
    </submittedName>
</protein>
<reference evidence="3" key="1">
    <citation type="journal article" date="2020" name="Stud. Mycol.">
        <title>101 Dothideomycetes genomes: a test case for predicting lifestyles and emergence of pathogens.</title>
        <authorList>
            <person name="Haridas S."/>
            <person name="Albert R."/>
            <person name="Binder M."/>
            <person name="Bloem J."/>
            <person name="Labutti K."/>
            <person name="Salamov A."/>
            <person name="Andreopoulos B."/>
            <person name="Baker S."/>
            <person name="Barry K."/>
            <person name="Bills G."/>
            <person name="Bluhm B."/>
            <person name="Cannon C."/>
            <person name="Castanera R."/>
            <person name="Culley D."/>
            <person name="Daum C."/>
            <person name="Ezra D."/>
            <person name="Gonzalez J."/>
            <person name="Henrissat B."/>
            <person name="Kuo A."/>
            <person name="Liang C."/>
            <person name="Lipzen A."/>
            <person name="Lutzoni F."/>
            <person name="Magnuson J."/>
            <person name="Mondo S."/>
            <person name="Nolan M."/>
            <person name="Ohm R."/>
            <person name="Pangilinan J."/>
            <person name="Park H.-J."/>
            <person name="Ramirez L."/>
            <person name="Alfaro M."/>
            <person name="Sun H."/>
            <person name="Tritt A."/>
            <person name="Yoshinaga Y."/>
            <person name="Zwiers L.-H."/>
            <person name="Turgeon B."/>
            <person name="Goodwin S."/>
            <person name="Spatafora J."/>
            <person name="Crous P."/>
            <person name="Grigoriev I."/>
        </authorList>
    </citation>
    <scope>NUCLEOTIDE SEQUENCE</scope>
    <source>
        <strain evidence="3">CBS 123094</strain>
    </source>
</reference>